<gene>
    <name evidence="2" type="ORF">IDH45_06475</name>
</gene>
<dbReference type="GO" id="GO:0003677">
    <property type="term" value="F:DNA binding"/>
    <property type="evidence" value="ECO:0007669"/>
    <property type="project" value="InterPro"/>
</dbReference>
<dbReference type="SUPFAM" id="SSF47413">
    <property type="entry name" value="lambda repressor-like DNA-binding domains"/>
    <property type="match status" value="1"/>
</dbReference>
<dbReference type="AlphaFoldDB" id="A0A927C7U5"/>
<feature type="domain" description="HTH cro/C1-type" evidence="1">
    <location>
        <begin position="5"/>
        <end position="59"/>
    </location>
</feature>
<protein>
    <submittedName>
        <fullName evidence="2">Helix-turn-helix transcriptional regulator</fullName>
    </submittedName>
</protein>
<keyword evidence="3" id="KW-1185">Reference proteome</keyword>
<dbReference type="Gene3D" id="1.10.260.40">
    <property type="entry name" value="lambda repressor-like DNA-binding domains"/>
    <property type="match status" value="1"/>
</dbReference>
<dbReference type="Proteomes" id="UP000639396">
    <property type="component" value="Unassembled WGS sequence"/>
</dbReference>
<dbReference type="CDD" id="cd00093">
    <property type="entry name" value="HTH_XRE"/>
    <property type="match status" value="1"/>
</dbReference>
<dbReference type="RefSeq" id="WP_190925804.1">
    <property type="nucleotide sequence ID" value="NZ_JACXJA010000006.1"/>
</dbReference>
<sequence length="144" mass="16816">MYEKFEQLLKEQNVTPYRVAKETGITTATFTSWKQGKYTPKQDKLQKIADYFGKPLDYFTGGLTAVAEPADPYALTAKDERDIARDLERMMSELESKEALSFYGEEVEFDEEAKELLRMSMEQTMRLAKQLAKKKFTPKKYRKE</sequence>
<reference evidence="2" key="1">
    <citation type="submission" date="2020-09" db="EMBL/GenBank/DDBJ databases">
        <title>A novel bacterium of genus Paenibacillus, isolated from South China Sea.</title>
        <authorList>
            <person name="Huang H."/>
            <person name="Mo K."/>
            <person name="Hu Y."/>
        </authorList>
    </citation>
    <scope>NUCLEOTIDE SEQUENCE</scope>
    <source>
        <strain evidence="2">IB182363</strain>
    </source>
</reference>
<evidence type="ECO:0000313" key="3">
    <source>
        <dbReference type="Proteomes" id="UP000639396"/>
    </source>
</evidence>
<evidence type="ECO:0000259" key="1">
    <source>
        <dbReference type="PROSITE" id="PS50943"/>
    </source>
</evidence>
<dbReference type="InterPro" id="IPR001387">
    <property type="entry name" value="Cro/C1-type_HTH"/>
</dbReference>
<comment type="caution">
    <text evidence="2">The sequence shown here is derived from an EMBL/GenBank/DDBJ whole genome shotgun (WGS) entry which is preliminary data.</text>
</comment>
<accession>A0A927C7U5</accession>
<dbReference type="SMART" id="SM00530">
    <property type="entry name" value="HTH_XRE"/>
    <property type="match status" value="1"/>
</dbReference>
<organism evidence="2 3">
    <name type="scientific">Paenibacillus oceani</name>
    <dbReference type="NCBI Taxonomy" id="2772510"/>
    <lineage>
        <taxon>Bacteria</taxon>
        <taxon>Bacillati</taxon>
        <taxon>Bacillota</taxon>
        <taxon>Bacilli</taxon>
        <taxon>Bacillales</taxon>
        <taxon>Paenibacillaceae</taxon>
        <taxon>Paenibacillus</taxon>
    </lineage>
</organism>
<dbReference type="InterPro" id="IPR010982">
    <property type="entry name" value="Lambda_DNA-bd_dom_sf"/>
</dbReference>
<evidence type="ECO:0000313" key="2">
    <source>
        <dbReference type="EMBL" id="MBD2861637.1"/>
    </source>
</evidence>
<dbReference type="EMBL" id="JACXJA010000006">
    <property type="protein sequence ID" value="MBD2861637.1"/>
    <property type="molecule type" value="Genomic_DNA"/>
</dbReference>
<name>A0A927C7U5_9BACL</name>
<dbReference type="PROSITE" id="PS50943">
    <property type="entry name" value="HTH_CROC1"/>
    <property type="match status" value="1"/>
</dbReference>
<proteinExistence type="predicted"/>
<dbReference type="Pfam" id="PF01381">
    <property type="entry name" value="HTH_3"/>
    <property type="match status" value="1"/>
</dbReference>